<sequence length="59" mass="6375">MGLIAPGITAAGVSSRPVTLRHPLLALENVFDDLFELMDVVHSGMVETLCHIIVATHHE</sequence>
<dbReference type="EMBL" id="MJFZ01002480">
    <property type="protein sequence ID" value="RAW20709.1"/>
    <property type="molecule type" value="Genomic_DNA"/>
</dbReference>
<name>A0A329R9Q1_9STRA</name>
<dbReference type="Proteomes" id="UP000251314">
    <property type="component" value="Unassembled WGS sequence"/>
</dbReference>
<proteinExistence type="predicted"/>
<dbReference type="AlphaFoldDB" id="A0A329R9Q1"/>
<organism evidence="1 2">
    <name type="scientific">Phytophthora cactorum</name>
    <dbReference type="NCBI Taxonomy" id="29920"/>
    <lineage>
        <taxon>Eukaryota</taxon>
        <taxon>Sar</taxon>
        <taxon>Stramenopiles</taxon>
        <taxon>Oomycota</taxon>
        <taxon>Peronosporomycetes</taxon>
        <taxon>Peronosporales</taxon>
        <taxon>Peronosporaceae</taxon>
        <taxon>Phytophthora</taxon>
    </lineage>
</organism>
<accession>A0A329R9Q1</accession>
<dbReference type="VEuPathDB" id="FungiDB:PC110_g22848"/>
<evidence type="ECO:0000313" key="2">
    <source>
        <dbReference type="Proteomes" id="UP000251314"/>
    </source>
</evidence>
<dbReference type="OrthoDB" id="10324564at2759"/>
<gene>
    <name evidence="1" type="ORF">PC110_g22848</name>
</gene>
<comment type="caution">
    <text evidence="1">The sequence shown here is derived from an EMBL/GenBank/DDBJ whole genome shotgun (WGS) entry which is preliminary data.</text>
</comment>
<reference evidence="1 2" key="1">
    <citation type="submission" date="2018-01" db="EMBL/GenBank/DDBJ databases">
        <title>Draft genome of the strawberry crown rot pathogen Phytophthora cactorum.</title>
        <authorList>
            <person name="Armitage A.D."/>
            <person name="Lysoe E."/>
            <person name="Nellist C.F."/>
            <person name="Harrison R.J."/>
            <person name="Brurberg M.B."/>
        </authorList>
    </citation>
    <scope>NUCLEOTIDE SEQUENCE [LARGE SCALE GENOMIC DNA]</scope>
    <source>
        <strain evidence="1 2">10300</strain>
    </source>
</reference>
<keyword evidence="2" id="KW-1185">Reference proteome</keyword>
<evidence type="ECO:0000313" key="1">
    <source>
        <dbReference type="EMBL" id="RAW20709.1"/>
    </source>
</evidence>
<protein>
    <submittedName>
        <fullName evidence="1">Uncharacterized protein</fullName>
    </submittedName>
</protein>